<accession>A4A3J6</accession>
<dbReference type="AlphaFoldDB" id="A4A3J6"/>
<comment type="caution">
    <text evidence="2">The sequence shown here is derived from an EMBL/GenBank/DDBJ whole genome shotgun (WGS) entry which is preliminary data.</text>
</comment>
<evidence type="ECO:0000313" key="2">
    <source>
        <dbReference type="EMBL" id="EAQ99269.2"/>
    </source>
</evidence>
<dbReference type="eggNOG" id="ENOG502ZGW7">
    <property type="taxonomic scope" value="Bacteria"/>
</dbReference>
<keyword evidence="1" id="KW-0472">Membrane</keyword>
<name>A4A3J6_9GAMM</name>
<keyword evidence="3" id="KW-1185">Reference proteome</keyword>
<dbReference type="HOGENOM" id="CLU_202407_0_0_6"/>
<reference evidence="2 3" key="1">
    <citation type="journal article" date="2007" name="Proc. Natl. Acad. Sci. U.S.A.">
        <title>Characterization of a marine gammaproteobacterium capable of aerobic anoxygenic photosynthesis.</title>
        <authorList>
            <person name="Fuchs B.M."/>
            <person name="Spring S."/>
            <person name="Teeling H."/>
            <person name="Quast C."/>
            <person name="Wulf J."/>
            <person name="Schattenhofer M."/>
            <person name="Yan S."/>
            <person name="Ferriera S."/>
            <person name="Johnson J."/>
            <person name="Glockner F.O."/>
            <person name="Amann R."/>
        </authorList>
    </citation>
    <scope>NUCLEOTIDE SEQUENCE [LARGE SCALE GENOMIC DNA]</scope>
    <source>
        <strain evidence="2">KT71</strain>
    </source>
</reference>
<dbReference type="Proteomes" id="UP000019205">
    <property type="component" value="Chromosome"/>
</dbReference>
<keyword evidence="1" id="KW-0812">Transmembrane</keyword>
<organism evidence="2 3">
    <name type="scientific">Congregibacter litoralis KT71</name>
    <dbReference type="NCBI Taxonomy" id="314285"/>
    <lineage>
        <taxon>Bacteria</taxon>
        <taxon>Pseudomonadati</taxon>
        <taxon>Pseudomonadota</taxon>
        <taxon>Gammaproteobacteria</taxon>
        <taxon>Cellvibrionales</taxon>
        <taxon>Halieaceae</taxon>
        <taxon>Congregibacter</taxon>
    </lineage>
</organism>
<dbReference type="EMBL" id="AAOA02000001">
    <property type="protein sequence ID" value="EAQ99269.2"/>
    <property type="molecule type" value="Genomic_DNA"/>
</dbReference>
<evidence type="ECO:0000256" key="1">
    <source>
        <dbReference type="SAM" id="Phobius"/>
    </source>
</evidence>
<gene>
    <name evidence="2" type="ORF">KT71_16406</name>
</gene>
<reference evidence="2 3" key="2">
    <citation type="journal article" date="2009" name="PLoS ONE">
        <title>The photosynthetic apparatus and its regulation in the aerobic gammaproteobacterium Congregibacter litoralis gen. nov., sp. nov.</title>
        <authorList>
            <person name="Spring S."/>
            <person name="Lunsdorf H."/>
            <person name="Fuchs B.M."/>
            <person name="Tindall B.J."/>
        </authorList>
    </citation>
    <scope>NUCLEOTIDE SEQUENCE [LARGE SCALE GENOMIC DNA]</scope>
    <source>
        <strain evidence="2">KT71</strain>
    </source>
</reference>
<feature type="transmembrane region" description="Helical" evidence="1">
    <location>
        <begin position="40"/>
        <end position="67"/>
    </location>
</feature>
<dbReference type="RefSeq" id="WP_023659508.1">
    <property type="nucleotide sequence ID" value="NZ_CM002299.1"/>
</dbReference>
<protein>
    <submittedName>
        <fullName evidence="2">Uncharacterized protein</fullName>
    </submittedName>
</protein>
<evidence type="ECO:0000313" key="3">
    <source>
        <dbReference type="Proteomes" id="UP000019205"/>
    </source>
</evidence>
<dbReference type="STRING" id="314285.KT71_16406"/>
<keyword evidence="1" id="KW-1133">Transmembrane helix</keyword>
<proteinExistence type="predicted"/>
<sequence length="71" mass="7692">MKFPFWRRSLARTIFLGVAALGVLLWAASSQLGLGLNSLLAQFLVLMAALLLLIGLAAVVGIILGMLRRKR</sequence>